<accession>A0A6G1I034</accession>
<evidence type="ECO:0000313" key="2">
    <source>
        <dbReference type="Proteomes" id="UP000799640"/>
    </source>
</evidence>
<protein>
    <submittedName>
        <fullName evidence="1">Uncharacterized protein</fullName>
    </submittedName>
</protein>
<reference evidence="1" key="1">
    <citation type="journal article" date="2020" name="Stud. Mycol.">
        <title>101 Dothideomycetes genomes: a test case for predicting lifestyles and emergence of pathogens.</title>
        <authorList>
            <person name="Haridas S."/>
            <person name="Albert R."/>
            <person name="Binder M."/>
            <person name="Bloem J."/>
            <person name="Labutti K."/>
            <person name="Salamov A."/>
            <person name="Andreopoulos B."/>
            <person name="Baker S."/>
            <person name="Barry K."/>
            <person name="Bills G."/>
            <person name="Bluhm B."/>
            <person name="Cannon C."/>
            <person name="Castanera R."/>
            <person name="Culley D."/>
            <person name="Daum C."/>
            <person name="Ezra D."/>
            <person name="Gonzalez J."/>
            <person name="Henrissat B."/>
            <person name="Kuo A."/>
            <person name="Liang C."/>
            <person name="Lipzen A."/>
            <person name="Lutzoni F."/>
            <person name="Magnuson J."/>
            <person name="Mondo S."/>
            <person name="Nolan M."/>
            <person name="Ohm R."/>
            <person name="Pangilinan J."/>
            <person name="Park H.-J."/>
            <person name="Ramirez L."/>
            <person name="Alfaro M."/>
            <person name="Sun H."/>
            <person name="Tritt A."/>
            <person name="Yoshinaga Y."/>
            <person name="Zwiers L.-H."/>
            <person name="Turgeon B."/>
            <person name="Goodwin S."/>
            <person name="Spatafora J."/>
            <person name="Crous P."/>
            <person name="Grigoriev I."/>
        </authorList>
    </citation>
    <scope>NUCLEOTIDE SEQUENCE</scope>
    <source>
        <strain evidence="1">CBS 262.69</strain>
    </source>
</reference>
<name>A0A6G1I034_9PEZI</name>
<dbReference type="EMBL" id="ML996692">
    <property type="protein sequence ID" value="KAF2401658.1"/>
    <property type="molecule type" value="Genomic_DNA"/>
</dbReference>
<proteinExistence type="predicted"/>
<gene>
    <name evidence="1" type="ORF">EJ06DRAFT_580930</name>
</gene>
<sequence>MASVCSIDMAGRDDMSYTGEVAVIHYLEMLGENLSSDDDVSVPEHTSAYEVFEKKIPGFIHLPLSEESVRYLEVNPGACGDSYVWRHLNNWLDDQGGDYEYQPHLLKIPWFSPFGLPKDDGIYPWDANNSEPYDLDDERLSSRGPRPAVRFILWDDEEHLPKVQQHIPLNKYKDLINARLHIGPVKICDFDDDEESLRSGVEAPECPQEGDELQLKDWLAEAFFYDVYQYEELVEMDLLDSDDKMKPVLIPMSKEIVDHIYKALWDQGGLSMLRVFMPDRVTELMSEILQDPGVADAIIKETKAKTWKVQYDPGWHEEWNQFDPFNKKETVVKKKHDDLDEDDNRPTRDTMRDWEWCGF</sequence>
<dbReference type="AlphaFoldDB" id="A0A6G1I034"/>
<dbReference type="Proteomes" id="UP000799640">
    <property type="component" value="Unassembled WGS sequence"/>
</dbReference>
<organism evidence="1 2">
    <name type="scientific">Trichodelitschia bisporula</name>
    <dbReference type="NCBI Taxonomy" id="703511"/>
    <lineage>
        <taxon>Eukaryota</taxon>
        <taxon>Fungi</taxon>
        <taxon>Dikarya</taxon>
        <taxon>Ascomycota</taxon>
        <taxon>Pezizomycotina</taxon>
        <taxon>Dothideomycetes</taxon>
        <taxon>Dothideomycetes incertae sedis</taxon>
        <taxon>Phaeotrichales</taxon>
        <taxon>Phaeotrichaceae</taxon>
        <taxon>Trichodelitschia</taxon>
    </lineage>
</organism>
<evidence type="ECO:0000313" key="1">
    <source>
        <dbReference type="EMBL" id="KAF2401658.1"/>
    </source>
</evidence>
<keyword evidence="2" id="KW-1185">Reference proteome</keyword>